<dbReference type="InterPro" id="IPR055170">
    <property type="entry name" value="GFO_IDH_MocA-like_dom"/>
</dbReference>
<keyword evidence="1" id="KW-0560">Oxidoreductase</keyword>
<evidence type="ECO:0000313" key="5">
    <source>
        <dbReference type="EMBL" id="QIN84344.1"/>
    </source>
</evidence>
<dbReference type="GO" id="GO:0016491">
    <property type="term" value="F:oxidoreductase activity"/>
    <property type="evidence" value="ECO:0007669"/>
    <property type="project" value="UniProtKB-KW"/>
</dbReference>
<evidence type="ECO:0000259" key="4">
    <source>
        <dbReference type="Pfam" id="PF22725"/>
    </source>
</evidence>
<evidence type="ECO:0000313" key="6">
    <source>
        <dbReference type="Proteomes" id="UP000501452"/>
    </source>
</evidence>
<dbReference type="RefSeq" id="WP_166178429.1">
    <property type="nucleotide sequence ID" value="NZ_CP045119.1"/>
</dbReference>
<gene>
    <name evidence="5" type="ORF">GBA63_18125</name>
</gene>
<dbReference type="Gene3D" id="3.40.50.720">
    <property type="entry name" value="NAD(P)-binding Rossmann-like Domain"/>
    <property type="match status" value="1"/>
</dbReference>
<dbReference type="InterPro" id="IPR050463">
    <property type="entry name" value="Gfo/Idh/MocA_oxidrdct_glycsds"/>
</dbReference>
<keyword evidence="6" id="KW-1185">Reference proteome</keyword>
<dbReference type="Gene3D" id="3.30.360.10">
    <property type="entry name" value="Dihydrodipicolinate Reductase, domain 2"/>
    <property type="match status" value="1"/>
</dbReference>
<dbReference type="Pfam" id="PF22725">
    <property type="entry name" value="GFO_IDH_MocA_C3"/>
    <property type="match status" value="1"/>
</dbReference>
<sequence>MAREIGIGTISLGWMGTLHTRAYRRLLDHYPECELRPRLVVAADTVEDRARDAADRLGYEGWTTDWREVIEHPEVEAVSIAAPNYLHKEVAVAAARAGKHIWLEKPCGRYPSETYDIGEAVEEAGVVSMIGLMYRHVPVVEYARELIAAGELGEITHYRGYFLADYAADPNGALTWRYKLDGAGLGVLGDIMPHSVDMAQNLLGPIESVSAQRETFIRQRPEVPEGMGTGHFVVEGGDMGEVENEDYVGGLLRFESGVRGTIENSRTCVGPHVRMSFEVNGTRGALSWDFQRLNELQLYRTDGTGDRGYRKVHAAPGMGDFDRFQPGAGISMGYDDLKVAEAERFLSSIADGRQRPASIRDIVSTMRVVDAMDRSCNTGRWEKVEEPKPARAPDPRVATGERRMGGDE</sequence>
<dbReference type="GO" id="GO:0000166">
    <property type="term" value="F:nucleotide binding"/>
    <property type="evidence" value="ECO:0007669"/>
    <property type="project" value="InterPro"/>
</dbReference>
<dbReference type="PANTHER" id="PTHR43818:SF11">
    <property type="entry name" value="BCDNA.GH03377"/>
    <property type="match status" value="1"/>
</dbReference>
<dbReference type="Proteomes" id="UP000501452">
    <property type="component" value="Chromosome"/>
</dbReference>
<feature type="domain" description="Gfo/Idh/MocA-like oxidoreductase N-terminal" evidence="3">
    <location>
        <begin position="7"/>
        <end position="131"/>
    </location>
</feature>
<dbReference type="InterPro" id="IPR000683">
    <property type="entry name" value="Gfo/Idh/MocA-like_OxRdtase_N"/>
</dbReference>
<dbReference type="EMBL" id="CP045119">
    <property type="protein sequence ID" value="QIN84344.1"/>
    <property type="molecule type" value="Genomic_DNA"/>
</dbReference>
<evidence type="ECO:0000256" key="2">
    <source>
        <dbReference type="SAM" id="MobiDB-lite"/>
    </source>
</evidence>
<feature type="region of interest" description="Disordered" evidence="2">
    <location>
        <begin position="382"/>
        <end position="408"/>
    </location>
</feature>
<name>A0A6G8QCV5_9ACTN</name>
<reference evidence="5 6" key="1">
    <citation type="submission" date="2019-10" db="EMBL/GenBank/DDBJ databases">
        <title>Rubrobacter sp nov SCSIO 52090 isolated from a deep-sea sediment in the South China Sea.</title>
        <authorList>
            <person name="Chen R.W."/>
        </authorList>
    </citation>
    <scope>NUCLEOTIDE SEQUENCE [LARGE SCALE GENOMIC DNA]</scope>
    <source>
        <strain evidence="5 6">SCSIO 52909</strain>
    </source>
</reference>
<feature type="domain" description="GFO/IDH/MocA-like oxidoreductase" evidence="4">
    <location>
        <begin position="141"/>
        <end position="286"/>
    </location>
</feature>
<evidence type="ECO:0000259" key="3">
    <source>
        <dbReference type="Pfam" id="PF01408"/>
    </source>
</evidence>
<proteinExistence type="predicted"/>
<dbReference type="PANTHER" id="PTHR43818">
    <property type="entry name" value="BCDNA.GH03377"/>
    <property type="match status" value="1"/>
</dbReference>
<dbReference type="KEGG" id="rub:GBA63_18125"/>
<organism evidence="5 6">
    <name type="scientific">Rubrobacter tropicus</name>
    <dbReference type="NCBI Taxonomy" id="2653851"/>
    <lineage>
        <taxon>Bacteria</taxon>
        <taxon>Bacillati</taxon>
        <taxon>Actinomycetota</taxon>
        <taxon>Rubrobacteria</taxon>
        <taxon>Rubrobacterales</taxon>
        <taxon>Rubrobacteraceae</taxon>
        <taxon>Rubrobacter</taxon>
    </lineage>
</organism>
<dbReference type="SUPFAM" id="SSF55347">
    <property type="entry name" value="Glyceraldehyde-3-phosphate dehydrogenase-like, C-terminal domain"/>
    <property type="match status" value="1"/>
</dbReference>
<dbReference type="Pfam" id="PF01408">
    <property type="entry name" value="GFO_IDH_MocA"/>
    <property type="match status" value="1"/>
</dbReference>
<protein>
    <submittedName>
        <fullName evidence="5">Gfo/Idh/MocA family oxidoreductase</fullName>
    </submittedName>
</protein>
<evidence type="ECO:0000256" key="1">
    <source>
        <dbReference type="ARBA" id="ARBA00023002"/>
    </source>
</evidence>
<dbReference type="InterPro" id="IPR036291">
    <property type="entry name" value="NAD(P)-bd_dom_sf"/>
</dbReference>
<accession>A0A6G8QCV5</accession>
<dbReference type="AlphaFoldDB" id="A0A6G8QCV5"/>
<dbReference type="SUPFAM" id="SSF51735">
    <property type="entry name" value="NAD(P)-binding Rossmann-fold domains"/>
    <property type="match status" value="1"/>
</dbReference>